<name>W1PU82_AMBTC</name>
<dbReference type="PANTHER" id="PTHR32176:SF116">
    <property type="entry name" value="PATATIN"/>
    <property type="match status" value="1"/>
</dbReference>
<evidence type="ECO:0000313" key="2">
    <source>
        <dbReference type="Proteomes" id="UP000017836"/>
    </source>
</evidence>
<dbReference type="AlphaFoldDB" id="W1PU82"/>
<organism evidence="1 2">
    <name type="scientific">Amborella trichopoda</name>
    <dbReference type="NCBI Taxonomy" id="13333"/>
    <lineage>
        <taxon>Eukaryota</taxon>
        <taxon>Viridiplantae</taxon>
        <taxon>Streptophyta</taxon>
        <taxon>Embryophyta</taxon>
        <taxon>Tracheophyta</taxon>
        <taxon>Spermatophyta</taxon>
        <taxon>Magnoliopsida</taxon>
        <taxon>Amborellales</taxon>
        <taxon>Amborellaceae</taxon>
        <taxon>Amborella</taxon>
    </lineage>
</organism>
<dbReference type="HOGENOM" id="CLU_1519868_0_0_1"/>
<dbReference type="eggNOG" id="KOG0513">
    <property type="taxonomic scope" value="Eukaryota"/>
</dbReference>
<evidence type="ECO:0000313" key="1">
    <source>
        <dbReference type="EMBL" id="ERN11241.1"/>
    </source>
</evidence>
<accession>W1PU82</accession>
<sequence>MEAGSDMVDIHVSTIFQSINRESKYLRIEASGEHKKTCMFMLVDSYCKTRTQTHTHAMDKCQIFWTQDYELPYQNLAMDDASDKNVQELEVRGKCLLDESVKRVNLETGLAEPVGDGVTNRGALIEFAKILSEEKKTRIQSFAVHLVELHHQFCWLLFTHKTEAQNKASLVVLCQSN</sequence>
<dbReference type="Proteomes" id="UP000017836">
    <property type="component" value="Unassembled WGS sequence"/>
</dbReference>
<proteinExistence type="predicted"/>
<reference evidence="2" key="1">
    <citation type="journal article" date="2013" name="Science">
        <title>The Amborella genome and the evolution of flowering plants.</title>
        <authorList>
            <consortium name="Amborella Genome Project"/>
        </authorList>
    </citation>
    <scope>NUCLEOTIDE SEQUENCE [LARGE SCALE GENOMIC DNA]</scope>
</reference>
<protein>
    <submittedName>
        <fullName evidence="1">Uncharacterized protein</fullName>
    </submittedName>
</protein>
<dbReference type="EMBL" id="KI392710">
    <property type="protein sequence ID" value="ERN11241.1"/>
    <property type="molecule type" value="Genomic_DNA"/>
</dbReference>
<dbReference type="Gene3D" id="3.40.1090.10">
    <property type="entry name" value="Cytosolic phospholipase A2 catalytic domain"/>
    <property type="match status" value="1"/>
</dbReference>
<keyword evidence="2" id="KW-1185">Reference proteome</keyword>
<dbReference type="PANTHER" id="PTHR32176">
    <property type="entry name" value="XYLOSE ISOMERASE"/>
    <property type="match status" value="1"/>
</dbReference>
<gene>
    <name evidence="1" type="ORF">AMTR_s00024p00230330</name>
</gene>
<dbReference type="Gramene" id="ERN11241">
    <property type="protein sequence ID" value="ERN11241"/>
    <property type="gene ID" value="AMTR_s00024p00230330"/>
</dbReference>